<feature type="compositionally biased region" description="Polar residues" evidence="9">
    <location>
        <begin position="66"/>
        <end position="86"/>
    </location>
</feature>
<comment type="subcellular location">
    <subcellularLocation>
        <location evidence="7">Cytoplasm</location>
    </subcellularLocation>
    <subcellularLocation>
        <location evidence="7">Nucleus</location>
    </subcellularLocation>
</comment>
<dbReference type="GO" id="GO:0005737">
    <property type="term" value="C:cytoplasm"/>
    <property type="evidence" value="ECO:0007669"/>
    <property type="project" value="UniProtKB-SubCell"/>
</dbReference>
<feature type="compositionally biased region" description="Polar residues" evidence="9">
    <location>
        <begin position="228"/>
        <end position="241"/>
    </location>
</feature>
<evidence type="ECO:0000256" key="6">
    <source>
        <dbReference type="ARBA" id="ARBA00023242"/>
    </source>
</evidence>
<dbReference type="InterPro" id="IPR003619">
    <property type="entry name" value="MAD_homology1_Dwarfin-type"/>
</dbReference>
<keyword evidence="4 7" id="KW-0805">Transcription regulation</keyword>
<dbReference type="GO" id="GO:0051239">
    <property type="term" value="P:regulation of multicellular organismal process"/>
    <property type="evidence" value="ECO:0007669"/>
    <property type="project" value="UniProtKB-ARBA"/>
</dbReference>
<dbReference type="InterPro" id="IPR001132">
    <property type="entry name" value="SMAD_dom_Dwarfin-type"/>
</dbReference>
<dbReference type="InterPro" id="IPR013790">
    <property type="entry name" value="Dwarfin"/>
</dbReference>
<protein>
    <recommendedName>
        <fullName evidence="7">Mothers against decapentaplegic homolog</fullName>
        <shortName evidence="7">MAD homolog</shortName>
        <shortName evidence="7">Mothers against DPP homolog</shortName>
    </recommendedName>
    <alternativeName>
        <fullName evidence="7">SMAD family member</fullName>
    </alternativeName>
</protein>
<dbReference type="InterPro" id="IPR017855">
    <property type="entry name" value="SMAD-like_dom_sf"/>
</dbReference>
<dbReference type="CDD" id="cd10492">
    <property type="entry name" value="MH1_SMAD_4"/>
    <property type="match status" value="1"/>
</dbReference>
<evidence type="ECO:0000313" key="12">
    <source>
        <dbReference type="EMBL" id="KAL3081306.1"/>
    </source>
</evidence>
<organism evidence="12 13">
    <name type="scientific">Heterodera trifolii</name>
    <dbReference type="NCBI Taxonomy" id="157864"/>
    <lineage>
        <taxon>Eukaryota</taxon>
        <taxon>Metazoa</taxon>
        <taxon>Ecdysozoa</taxon>
        <taxon>Nematoda</taxon>
        <taxon>Chromadorea</taxon>
        <taxon>Rhabditida</taxon>
        <taxon>Tylenchina</taxon>
        <taxon>Tylenchomorpha</taxon>
        <taxon>Tylenchoidea</taxon>
        <taxon>Heteroderidae</taxon>
        <taxon>Heteroderinae</taxon>
        <taxon>Heterodera</taxon>
    </lineage>
</organism>
<evidence type="ECO:0000256" key="1">
    <source>
        <dbReference type="ARBA" id="ARBA00005545"/>
    </source>
</evidence>
<comment type="caution">
    <text evidence="12">The sequence shown here is derived from an EMBL/GenBank/DDBJ whole genome shotgun (WGS) entry which is preliminary data.</text>
</comment>
<feature type="region of interest" description="Disordered" evidence="9">
    <location>
        <begin position="62"/>
        <end position="99"/>
    </location>
</feature>
<name>A0ABD2IPU1_9BILA</name>
<dbReference type="GO" id="GO:0046872">
    <property type="term" value="F:metal ion binding"/>
    <property type="evidence" value="ECO:0007669"/>
    <property type="project" value="UniProtKB-KW"/>
</dbReference>
<feature type="compositionally biased region" description="Pro residues" evidence="9">
    <location>
        <begin position="423"/>
        <end position="432"/>
    </location>
</feature>
<evidence type="ECO:0000313" key="13">
    <source>
        <dbReference type="Proteomes" id="UP001620626"/>
    </source>
</evidence>
<dbReference type="Gene3D" id="2.60.200.10">
    <property type="match status" value="1"/>
</dbReference>
<accession>A0ABD2IPU1</accession>
<dbReference type="SUPFAM" id="SSF49879">
    <property type="entry name" value="SMAD/FHA domain"/>
    <property type="match status" value="1"/>
</dbReference>
<keyword evidence="2" id="KW-0479">Metal-binding</keyword>
<feature type="compositionally biased region" description="Low complexity" evidence="9">
    <location>
        <begin position="286"/>
        <end position="299"/>
    </location>
</feature>
<evidence type="ECO:0000259" key="11">
    <source>
        <dbReference type="PROSITE" id="PS51076"/>
    </source>
</evidence>
<evidence type="ECO:0000256" key="3">
    <source>
        <dbReference type="ARBA" id="ARBA00022833"/>
    </source>
</evidence>
<keyword evidence="3" id="KW-0862">Zinc</keyword>
<evidence type="ECO:0000256" key="9">
    <source>
        <dbReference type="SAM" id="MobiDB-lite"/>
    </source>
</evidence>
<feature type="domain" description="MH2" evidence="11">
    <location>
        <begin position="555"/>
        <end position="807"/>
    </location>
</feature>
<evidence type="ECO:0000256" key="5">
    <source>
        <dbReference type="ARBA" id="ARBA00023163"/>
    </source>
</evidence>
<dbReference type="AlphaFoldDB" id="A0ABD2IPU1"/>
<dbReference type="InterPro" id="IPR008984">
    <property type="entry name" value="SMAD_FHA_dom_sf"/>
</dbReference>
<evidence type="ECO:0000259" key="10">
    <source>
        <dbReference type="PROSITE" id="PS51075"/>
    </source>
</evidence>
<keyword evidence="8" id="KW-0175">Coiled coil</keyword>
<feature type="compositionally biased region" description="Low complexity" evidence="9">
    <location>
        <begin position="433"/>
        <end position="445"/>
    </location>
</feature>
<keyword evidence="5 7" id="KW-0804">Transcription</keyword>
<dbReference type="GO" id="GO:0050793">
    <property type="term" value="P:regulation of developmental process"/>
    <property type="evidence" value="ECO:0007669"/>
    <property type="project" value="UniProtKB-ARBA"/>
</dbReference>
<dbReference type="SMART" id="SM00523">
    <property type="entry name" value="DWA"/>
    <property type="match status" value="1"/>
</dbReference>
<feature type="region of interest" description="Disordered" evidence="9">
    <location>
        <begin position="695"/>
        <end position="745"/>
    </location>
</feature>
<sequence length="807" mass="89671">MNSPFSSVSVKREEFEAGASSQHLQRIHLNGVPPPVHSLLLSSPSHHPPFVPTVRPLGVAGGVSDGKTNGTTFSRPSHLTEAQQRGSIGPLQRPSSGDANSTINQFLMNYVVGSDREFSKKAIESLIKKLKDKRDELDDFIASVSSMGQLHTKCVTTPRTLDGRLQVHGRKGFPHVVYSKIFRWPDLHKNELKHKSFCVCAFDLKVEQVCVNPYHYQRVVSVEGIELESNNGSPSQTSEIVSPTIGHPPAMSLSKSAHNQNSASASFSAARGPGRPPNAFRQQQMNTSPNNSSSNNGNISVRTQQQFTAAVATTTAHAKQNMANPQSASLHHGQTVHAKHLQRMHSIQQWQQQTTQIGTCGVQNQNQSANSGPLTCAPSAVLFHAHGSHHQQSHHVHQQGHSPRHANSPHSSMSPQMAAVAIGPPPPNPAYCPPNSSSPQHRQQQQFAHHHQIYHAQNQKQTPILNSQVPLTNSVVGFEVTANNENAIQQNADQFYCSSGTSHQRYPSELDSIPAPFFDATTTKAPVFKYVSGVTEFSKSYNRPFISDKPMPLHWCSANYYEFDRSIGEMFQAVADCPRIFVDGGLDSTDIARFCLGPLTNTERTHASEKCRRNIARGIRLDLKGEGDVWLTVLCKGPVFVQSHYLDVLTEREELGHSHKFVQFTTVKIFDLFNCYECWKVTHLERIMSRRMDRETRSRRVRLDNHSTQRTTTSKTVEVGAEGSTTNQSRIKAEGGEHSDDETVADDPGVDDYRTLCTVRISFFKGFGLSYPKRTIQETPCWVELHLKRALQLLDEVMNTPLIDHLT</sequence>
<gene>
    <name evidence="12" type="ORF">niasHT_039783</name>
</gene>
<keyword evidence="7" id="KW-0963">Cytoplasm</keyword>
<dbReference type="SMART" id="SM00524">
    <property type="entry name" value="DWB"/>
    <property type="match status" value="1"/>
</dbReference>
<dbReference type="PANTHER" id="PTHR13703:SF45">
    <property type="entry name" value="MOTHERS AGAINST DECAPENTAPLEGIC HOMOLOG"/>
    <property type="match status" value="1"/>
</dbReference>
<dbReference type="SUPFAM" id="SSF56366">
    <property type="entry name" value="SMAD MH1 domain"/>
    <property type="match status" value="1"/>
</dbReference>
<evidence type="ECO:0000256" key="2">
    <source>
        <dbReference type="ARBA" id="ARBA00022723"/>
    </source>
</evidence>
<dbReference type="Gene3D" id="3.90.520.10">
    <property type="entry name" value="SMAD MH1 domain"/>
    <property type="match status" value="1"/>
</dbReference>
<dbReference type="InterPro" id="IPR036578">
    <property type="entry name" value="SMAD_MH1_sf"/>
</dbReference>
<feature type="compositionally biased region" description="Basic residues" evidence="9">
    <location>
        <begin position="387"/>
        <end position="404"/>
    </location>
</feature>
<dbReference type="GO" id="GO:0009791">
    <property type="term" value="P:post-embryonic development"/>
    <property type="evidence" value="ECO:0007669"/>
    <property type="project" value="UniProtKB-ARBA"/>
</dbReference>
<feature type="coiled-coil region" evidence="8">
    <location>
        <begin position="116"/>
        <end position="143"/>
    </location>
</feature>
<feature type="region of interest" description="Disordered" evidence="9">
    <location>
        <begin position="387"/>
        <end position="445"/>
    </location>
</feature>
<evidence type="ECO:0000256" key="4">
    <source>
        <dbReference type="ARBA" id="ARBA00023015"/>
    </source>
</evidence>
<reference evidence="12 13" key="1">
    <citation type="submission" date="2024-10" db="EMBL/GenBank/DDBJ databases">
        <authorList>
            <person name="Kim D."/>
        </authorList>
    </citation>
    <scope>NUCLEOTIDE SEQUENCE [LARGE SCALE GENOMIC DNA]</scope>
    <source>
        <strain evidence="12">BH-2024</strain>
    </source>
</reference>
<dbReference type="Pfam" id="PF03165">
    <property type="entry name" value="MH1"/>
    <property type="match status" value="1"/>
</dbReference>
<feature type="compositionally biased region" description="Low complexity" evidence="9">
    <location>
        <begin position="254"/>
        <end position="270"/>
    </location>
</feature>
<dbReference type="PROSITE" id="PS51076">
    <property type="entry name" value="MH2"/>
    <property type="match status" value="1"/>
</dbReference>
<feature type="region of interest" description="Disordered" evidence="9">
    <location>
        <begin position="228"/>
        <end position="299"/>
    </location>
</feature>
<dbReference type="PANTHER" id="PTHR13703">
    <property type="entry name" value="SMAD"/>
    <property type="match status" value="1"/>
</dbReference>
<dbReference type="Pfam" id="PF03166">
    <property type="entry name" value="MH2"/>
    <property type="match status" value="1"/>
</dbReference>
<evidence type="ECO:0000256" key="7">
    <source>
        <dbReference type="RuleBase" id="RU361195"/>
    </source>
</evidence>
<keyword evidence="13" id="KW-1185">Reference proteome</keyword>
<feature type="domain" description="MH1" evidence="10">
    <location>
        <begin position="101"/>
        <end position="225"/>
    </location>
</feature>
<dbReference type="PROSITE" id="PS51075">
    <property type="entry name" value="MH1"/>
    <property type="match status" value="1"/>
</dbReference>
<evidence type="ECO:0000256" key="8">
    <source>
        <dbReference type="SAM" id="Coils"/>
    </source>
</evidence>
<keyword evidence="6 7" id="KW-0539">Nucleus</keyword>
<dbReference type="GO" id="GO:0005634">
    <property type="term" value="C:nucleus"/>
    <property type="evidence" value="ECO:0007669"/>
    <property type="project" value="UniProtKB-SubCell"/>
</dbReference>
<dbReference type="InterPro" id="IPR013019">
    <property type="entry name" value="MAD_homology_MH1"/>
</dbReference>
<dbReference type="EMBL" id="JBICBT010001137">
    <property type="protein sequence ID" value="KAL3081306.1"/>
    <property type="molecule type" value="Genomic_DNA"/>
</dbReference>
<comment type="similarity">
    <text evidence="1 7">Belongs to the dwarfin/SMAD family.</text>
</comment>
<feature type="compositionally biased region" description="Basic and acidic residues" evidence="9">
    <location>
        <begin position="695"/>
        <end position="707"/>
    </location>
</feature>
<dbReference type="Proteomes" id="UP001620626">
    <property type="component" value="Unassembled WGS sequence"/>
</dbReference>
<proteinExistence type="inferred from homology"/>